<dbReference type="Proteomes" id="UP000250991">
    <property type="component" value="Unassembled WGS sequence"/>
</dbReference>
<dbReference type="Gene3D" id="1.20.1420.20">
    <property type="entry name" value="M75 peptidase, HXXE motif"/>
    <property type="match status" value="1"/>
</dbReference>
<gene>
    <name evidence="1" type="primary">efeO_1</name>
    <name evidence="1" type="ORF">NCTC8009_05747</name>
</gene>
<dbReference type="InterPro" id="IPR050894">
    <property type="entry name" value="EfeM/EfeO_iron_uptake"/>
</dbReference>
<name>A0A2X3KAW6_ECOLX</name>
<dbReference type="PANTHER" id="PTHR39192">
    <property type="entry name" value="IRON UPTAKE SYSTEM COMPONENT EFEO"/>
    <property type="match status" value="1"/>
</dbReference>
<dbReference type="AlphaFoldDB" id="A0A2X3KAW6"/>
<evidence type="ECO:0000313" key="2">
    <source>
        <dbReference type="Proteomes" id="UP000250991"/>
    </source>
</evidence>
<dbReference type="PANTHER" id="PTHR39192:SF1">
    <property type="entry name" value="IRON UPTAKE SYSTEM COMPONENT EFEO"/>
    <property type="match status" value="1"/>
</dbReference>
<sequence>MAKVDANFKKVDTILAKYRTKDGFETYDKLTDADRNALKGPITALAEDLAQLRGVLGLD</sequence>
<evidence type="ECO:0000313" key="1">
    <source>
        <dbReference type="EMBL" id="SQD05193.1"/>
    </source>
</evidence>
<dbReference type="InterPro" id="IPR038352">
    <property type="entry name" value="Imelysin_sf"/>
</dbReference>
<dbReference type="EMBL" id="UARW01000010">
    <property type="protein sequence ID" value="SQD05193.1"/>
    <property type="molecule type" value="Genomic_DNA"/>
</dbReference>
<organism evidence="1 2">
    <name type="scientific">Escherichia coli</name>
    <dbReference type="NCBI Taxonomy" id="562"/>
    <lineage>
        <taxon>Bacteria</taxon>
        <taxon>Pseudomonadati</taxon>
        <taxon>Pseudomonadota</taxon>
        <taxon>Gammaproteobacteria</taxon>
        <taxon>Enterobacterales</taxon>
        <taxon>Enterobacteriaceae</taxon>
        <taxon>Escherichia</taxon>
    </lineage>
</organism>
<accession>A0A2X3KAW6</accession>
<reference evidence="1 2" key="1">
    <citation type="submission" date="2018-06" db="EMBL/GenBank/DDBJ databases">
        <authorList>
            <consortium name="Pathogen Informatics"/>
            <person name="Doyle S."/>
        </authorList>
    </citation>
    <scope>NUCLEOTIDE SEQUENCE [LARGE SCALE GENOMIC DNA]</scope>
    <source>
        <strain evidence="1 2">NCTC8009</strain>
    </source>
</reference>
<protein>
    <submittedName>
        <fullName evidence="1">Inactive ferrous ion transporter periplasmic protein EfeO</fullName>
    </submittedName>
</protein>
<proteinExistence type="predicted"/>